<dbReference type="Proteomes" id="UP000320338">
    <property type="component" value="Unassembled WGS sequence"/>
</dbReference>
<sequence>MVVRVSSELPIPADVAAGLIRKPELLRYVTWPVLVLPELPDGEFRVGHEMTVRLRLFGVLPLWRHTVRVVAGDGSAGEARTEEHGGPLRAWRHRLVVTPVSARSCRYTDEVEIDAGALTPLVVLTARAFYRYRHRRWAALARVLA</sequence>
<dbReference type="Gene3D" id="3.30.530.20">
    <property type="match status" value="1"/>
</dbReference>
<evidence type="ECO:0008006" key="3">
    <source>
        <dbReference type="Google" id="ProtNLM"/>
    </source>
</evidence>
<dbReference type="InterPro" id="IPR023393">
    <property type="entry name" value="START-like_dom_sf"/>
</dbReference>
<accession>A0A4Y3WVX6</accession>
<name>A0A4Y3WVX6_9PSEU</name>
<gene>
    <name evidence="1" type="ORF">PHY01_41720</name>
</gene>
<dbReference type="RefSeq" id="WP_141280867.1">
    <property type="nucleotide sequence ID" value="NZ_BAAARZ010000006.1"/>
</dbReference>
<protein>
    <recommendedName>
        <fullName evidence="3">Polyketide cyclase</fullName>
    </recommendedName>
</protein>
<reference evidence="1 2" key="1">
    <citation type="submission" date="2019-06" db="EMBL/GenBank/DDBJ databases">
        <title>Whole genome shotgun sequence of Pseudonocardia hydrocarbonoxydans NBRC 14498.</title>
        <authorList>
            <person name="Hosoyama A."/>
            <person name="Uohara A."/>
            <person name="Ohji S."/>
            <person name="Ichikawa N."/>
        </authorList>
    </citation>
    <scope>NUCLEOTIDE SEQUENCE [LARGE SCALE GENOMIC DNA]</scope>
    <source>
        <strain evidence="1 2">NBRC 14498</strain>
    </source>
</reference>
<comment type="caution">
    <text evidence="1">The sequence shown here is derived from an EMBL/GenBank/DDBJ whole genome shotgun (WGS) entry which is preliminary data.</text>
</comment>
<proteinExistence type="predicted"/>
<evidence type="ECO:0000313" key="1">
    <source>
        <dbReference type="EMBL" id="GEC21889.1"/>
    </source>
</evidence>
<dbReference type="AlphaFoldDB" id="A0A4Y3WVX6"/>
<keyword evidence="2" id="KW-1185">Reference proteome</keyword>
<organism evidence="1 2">
    <name type="scientific">Pseudonocardia hydrocarbonoxydans</name>
    <dbReference type="NCBI Taxonomy" id="76726"/>
    <lineage>
        <taxon>Bacteria</taxon>
        <taxon>Bacillati</taxon>
        <taxon>Actinomycetota</taxon>
        <taxon>Actinomycetes</taxon>
        <taxon>Pseudonocardiales</taxon>
        <taxon>Pseudonocardiaceae</taxon>
        <taxon>Pseudonocardia</taxon>
    </lineage>
</organism>
<dbReference type="OrthoDB" id="4742762at2"/>
<evidence type="ECO:0000313" key="2">
    <source>
        <dbReference type="Proteomes" id="UP000320338"/>
    </source>
</evidence>
<dbReference type="EMBL" id="BJNG01000037">
    <property type="protein sequence ID" value="GEC21889.1"/>
    <property type="molecule type" value="Genomic_DNA"/>
</dbReference>
<dbReference type="SUPFAM" id="SSF55961">
    <property type="entry name" value="Bet v1-like"/>
    <property type="match status" value="1"/>
</dbReference>